<evidence type="ECO:0000313" key="1">
    <source>
        <dbReference type="EMBL" id="KAI3771759.1"/>
    </source>
</evidence>
<dbReference type="EMBL" id="CM042047">
    <property type="protein sequence ID" value="KAI3771759.1"/>
    <property type="molecule type" value="Genomic_DNA"/>
</dbReference>
<keyword evidence="2" id="KW-1185">Reference proteome</keyword>
<reference evidence="2" key="1">
    <citation type="journal article" date="2022" name="Mol. Ecol. Resour.">
        <title>The genomes of chicory, endive, great burdock and yacon provide insights into Asteraceae palaeo-polyploidization history and plant inulin production.</title>
        <authorList>
            <person name="Fan W."/>
            <person name="Wang S."/>
            <person name="Wang H."/>
            <person name="Wang A."/>
            <person name="Jiang F."/>
            <person name="Liu H."/>
            <person name="Zhao H."/>
            <person name="Xu D."/>
            <person name="Zhang Y."/>
        </authorList>
    </citation>
    <scope>NUCLEOTIDE SEQUENCE [LARGE SCALE GENOMIC DNA]</scope>
    <source>
        <strain evidence="2">cv. Niubang</strain>
    </source>
</reference>
<evidence type="ECO:0000313" key="2">
    <source>
        <dbReference type="Proteomes" id="UP001055879"/>
    </source>
</evidence>
<sequence>MISIAENYLGPTALAAWEDWKKHFLEPLAQLVAQGNNIRNFTSVILRIINGGDTGNYYDANICNRIFTKLPGELGREIELKWKQEQSGVDAQWNNATVRAKVIIDHLKAKCSMIQTQRELKKKDT</sequence>
<protein>
    <submittedName>
        <fullName evidence="1">Uncharacterized protein</fullName>
    </submittedName>
</protein>
<organism evidence="1 2">
    <name type="scientific">Arctium lappa</name>
    <name type="common">Greater burdock</name>
    <name type="synonym">Lappa major</name>
    <dbReference type="NCBI Taxonomy" id="4217"/>
    <lineage>
        <taxon>Eukaryota</taxon>
        <taxon>Viridiplantae</taxon>
        <taxon>Streptophyta</taxon>
        <taxon>Embryophyta</taxon>
        <taxon>Tracheophyta</taxon>
        <taxon>Spermatophyta</taxon>
        <taxon>Magnoliopsida</taxon>
        <taxon>eudicotyledons</taxon>
        <taxon>Gunneridae</taxon>
        <taxon>Pentapetalae</taxon>
        <taxon>asterids</taxon>
        <taxon>campanulids</taxon>
        <taxon>Asterales</taxon>
        <taxon>Asteraceae</taxon>
        <taxon>Carduoideae</taxon>
        <taxon>Cardueae</taxon>
        <taxon>Arctiinae</taxon>
        <taxon>Arctium</taxon>
    </lineage>
</organism>
<comment type="caution">
    <text evidence="1">The sequence shown here is derived from an EMBL/GenBank/DDBJ whole genome shotgun (WGS) entry which is preliminary data.</text>
</comment>
<name>A0ACB9FK93_ARCLA</name>
<proteinExistence type="predicted"/>
<accession>A0ACB9FK93</accession>
<gene>
    <name evidence="1" type="ORF">L6452_02926</name>
</gene>
<reference evidence="1 2" key="2">
    <citation type="journal article" date="2022" name="Mol. Ecol. Resour.">
        <title>The genomes of chicory, endive, great burdock and yacon provide insights into Asteraceae paleo-polyploidization history and plant inulin production.</title>
        <authorList>
            <person name="Fan W."/>
            <person name="Wang S."/>
            <person name="Wang H."/>
            <person name="Wang A."/>
            <person name="Jiang F."/>
            <person name="Liu H."/>
            <person name="Zhao H."/>
            <person name="Xu D."/>
            <person name="Zhang Y."/>
        </authorList>
    </citation>
    <scope>NUCLEOTIDE SEQUENCE [LARGE SCALE GENOMIC DNA]</scope>
    <source>
        <strain evidence="2">cv. Niubang</strain>
    </source>
</reference>
<dbReference type="Proteomes" id="UP001055879">
    <property type="component" value="Linkage Group LG01"/>
</dbReference>